<reference evidence="2 3" key="1">
    <citation type="submission" date="2016-04" db="EMBL/GenBank/DDBJ databases">
        <title>Complete genome sequence of Dokdonella koreensis DS-123T.</title>
        <authorList>
            <person name="Kim J.F."/>
            <person name="Lee H."/>
            <person name="Kwak M.-J."/>
        </authorList>
    </citation>
    <scope>NUCLEOTIDE SEQUENCE [LARGE SCALE GENOMIC DNA]</scope>
    <source>
        <strain evidence="2 3">DS-123</strain>
    </source>
</reference>
<gene>
    <name evidence="2" type="ORF">I596_1097</name>
</gene>
<dbReference type="PANTHER" id="PTHR30203:SF24">
    <property type="entry name" value="BLR4935 PROTEIN"/>
    <property type="match status" value="1"/>
</dbReference>
<dbReference type="Proteomes" id="UP000076830">
    <property type="component" value="Chromosome"/>
</dbReference>
<accession>A0A160DS80</accession>
<evidence type="ECO:0000256" key="1">
    <source>
        <dbReference type="ARBA" id="ARBA00007613"/>
    </source>
</evidence>
<name>A0A160DS80_9GAMM</name>
<dbReference type="EMBL" id="CP015249">
    <property type="protein sequence ID" value="ANB17127.1"/>
    <property type="molecule type" value="Genomic_DNA"/>
</dbReference>
<evidence type="ECO:0000313" key="3">
    <source>
        <dbReference type="Proteomes" id="UP000076830"/>
    </source>
</evidence>
<evidence type="ECO:0000313" key="2">
    <source>
        <dbReference type="EMBL" id="ANB17127.1"/>
    </source>
</evidence>
<dbReference type="STRING" id="1300342.I596_1097"/>
<dbReference type="InterPro" id="IPR010131">
    <property type="entry name" value="MdtP/NodT-like"/>
</dbReference>
<dbReference type="KEGG" id="dko:I596_1097"/>
<dbReference type="Pfam" id="PF02321">
    <property type="entry name" value="OEP"/>
    <property type="match status" value="1"/>
</dbReference>
<dbReference type="PANTHER" id="PTHR30203">
    <property type="entry name" value="OUTER MEMBRANE CATION EFFLUX PROTEIN"/>
    <property type="match status" value="1"/>
</dbReference>
<dbReference type="GO" id="GO:0015562">
    <property type="term" value="F:efflux transmembrane transporter activity"/>
    <property type="evidence" value="ECO:0007669"/>
    <property type="project" value="InterPro"/>
</dbReference>
<proteinExistence type="inferred from homology"/>
<sequence>MLCVAAWPPGASARDSAPLTLEQAFTLTLERHPALERLPLARVARTAARDEAAQKPPLTAGATLENVLGSGDTAGFGAAELSLSLSSVIERGDKREARVAVAQGRLDALANETRATRLDLLAEVARRYLDALAIQAAEAAATDLVDQRTRTAAAAARRVSAGASPRPVQLAAEAALARATLERELLQTQGAAARRRLAATWGERDPGFERLAGDLLALPAVPAFEALTALLDRSPELRRFADERRLSEARLQLARSAGSADLAWDVGVRRLQATGDTALIAGLSLPLGSRTRARPGIVAAEAELADLELERESEAIGLYATLAEAHGRLLADRQAVSRADTDVLPRLVRAEEEAGRSYRAGALSYLEWAQLQADLLAARRDQITAARDFHRALIEIQRLTGDAFAADEETP</sequence>
<dbReference type="Gene3D" id="1.20.1600.10">
    <property type="entry name" value="Outer membrane efflux proteins (OEP)"/>
    <property type="match status" value="1"/>
</dbReference>
<organism evidence="2 3">
    <name type="scientific">Dokdonella koreensis DS-123</name>
    <dbReference type="NCBI Taxonomy" id="1300342"/>
    <lineage>
        <taxon>Bacteria</taxon>
        <taxon>Pseudomonadati</taxon>
        <taxon>Pseudomonadota</taxon>
        <taxon>Gammaproteobacteria</taxon>
        <taxon>Lysobacterales</taxon>
        <taxon>Rhodanobacteraceae</taxon>
        <taxon>Dokdonella</taxon>
    </lineage>
</organism>
<dbReference type="PATRIC" id="fig|1300342.3.peg.1071"/>
<keyword evidence="3" id="KW-1185">Reference proteome</keyword>
<comment type="similarity">
    <text evidence="1">Belongs to the outer membrane factor (OMF) (TC 1.B.17) family.</text>
</comment>
<dbReference type="AlphaFoldDB" id="A0A160DS80"/>
<dbReference type="InterPro" id="IPR003423">
    <property type="entry name" value="OMP_efflux"/>
</dbReference>
<protein>
    <submittedName>
        <fullName evidence="2">Cobalt-zinc-cadmium resistance protein</fullName>
    </submittedName>
</protein>
<dbReference type="SUPFAM" id="SSF56954">
    <property type="entry name" value="Outer membrane efflux proteins (OEP)"/>
    <property type="match status" value="1"/>
</dbReference>